<dbReference type="Proteomes" id="UP000249638">
    <property type="component" value="Unassembled WGS sequence"/>
</dbReference>
<dbReference type="PROSITE" id="PS50042">
    <property type="entry name" value="CNMP_BINDING_3"/>
    <property type="match status" value="1"/>
</dbReference>
<reference evidence="5" key="1">
    <citation type="submission" date="2018-06" db="EMBL/GenBank/DDBJ databases">
        <title>Genomic Encyclopedia of Type Strains, Phase IV (KMG-V): Genome sequencing to study the core and pangenomes of soil and plant-associated prokaryotes.</title>
        <authorList>
            <person name="Whitman W."/>
        </authorList>
    </citation>
    <scope>NUCLEOTIDE SEQUENCE [LARGE SCALE GENOMIC DNA]</scope>
    <source>
        <strain evidence="5">MLR2-44</strain>
    </source>
</reference>
<dbReference type="InterPro" id="IPR012318">
    <property type="entry name" value="HTH_CRP"/>
</dbReference>
<dbReference type="InterPro" id="IPR000595">
    <property type="entry name" value="cNMP-bd_dom"/>
</dbReference>
<dbReference type="PRINTS" id="PR00034">
    <property type="entry name" value="HTHCRP"/>
</dbReference>
<dbReference type="SUPFAM" id="SSF51206">
    <property type="entry name" value="cAMP-binding domain-like"/>
    <property type="match status" value="1"/>
</dbReference>
<dbReference type="CDD" id="cd00038">
    <property type="entry name" value="CAP_ED"/>
    <property type="match status" value="1"/>
</dbReference>
<keyword evidence="6" id="KW-1185">Reference proteome</keyword>
<evidence type="ECO:0000313" key="6">
    <source>
        <dbReference type="Proteomes" id="UP000249638"/>
    </source>
</evidence>
<gene>
    <name evidence="5" type="ORF">C7416_101553</name>
</gene>
<dbReference type="InterPro" id="IPR018490">
    <property type="entry name" value="cNMP-bd_dom_sf"/>
</dbReference>
<feature type="domain" description="Cyclic nucleotide-binding" evidence="4">
    <location>
        <begin position="18"/>
        <end position="138"/>
    </location>
</feature>
<accession>A0A2W7Q027</accession>
<keyword evidence="3" id="KW-0804">Transcription</keyword>
<name>A0A2W7Q027_9BURK</name>
<evidence type="ECO:0000256" key="1">
    <source>
        <dbReference type="ARBA" id="ARBA00023015"/>
    </source>
</evidence>
<dbReference type="InterPro" id="IPR000524">
    <property type="entry name" value="Tscrpt_reg_HTH_GntR"/>
</dbReference>
<dbReference type="InterPro" id="IPR036388">
    <property type="entry name" value="WH-like_DNA-bd_sf"/>
</dbReference>
<dbReference type="GO" id="GO:0003700">
    <property type="term" value="F:DNA-binding transcription factor activity"/>
    <property type="evidence" value="ECO:0007669"/>
    <property type="project" value="InterPro"/>
</dbReference>
<protein>
    <submittedName>
        <fullName evidence="5">CRP-like cAMP-binding protein</fullName>
    </submittedName>
</protein>
<evidence type="ECO:0000313" key="5">
    <source>
        <dbReference type="EMBL" id="PZX34269.1"/>
    </source>
</evidence>
<dbReference type="SMART" id="SM00419">
    <property type="entry name" value="HTH_CRP"/>
    <property type="match status" value="1"/>
</dbReference>
<evidence type="ECO:0000259" key="4">
    <source>
        <dbReference type="PROSITE" id="PS50042"/>
    </source>
</evidence>
<keyword evidence="2" id="KW-0238">DNA-binding</keyword>
<dbReference type="SMART" id="SM00100">
    <property type="entry name" value="cNMP"/>
    <property type="match status" value="1"/>
</dbReference>
<dbReference type="GO" id="GO:0003677">
    <property type="term" value="F:DNA binding"/>
    <property type="evidence" value="ECO:0007669"/>
    <property type="project" value="UniProtKB-KW"/>
</dbReference>
<dbReference type="Pfam" id="PF00027">
    <property type="entry name" value="cNMP_binding"/>
    <property type="match status" value="1"/>
</dbReference>
<comment type="caution">
    <text evidence="5">The sequence shown here is derived from an EMBL/GenBank/DDBJ whole genome shotgun (WGS) entry which is preliminary data.</text>
</comment>
<sequence length="233" mass="26138">MRNRQKTSARDFLACTPWVEAIPLSARSRIFEDAYEATFLPGEIVARKGEAALSWIGVMEGLLKLSDVRPSGKLIMFAGIPPGDWIGEGTLFKKELRRYDVVSVCQTRTVNLPASTFRWLLDTSIEFTHVVMARLNERLARFIEMMEIDRMDDPVARVARTIGAFYNPILSPSLNPALTLSQSELGELIGVSRQTIGSALKQLQTQGLVHVCYGKTVVLQPHALRDYEEREAE</sequence>
<dbReference type="InterPro" id="IPR014710">
    <property type="entry name" value="RmlC-like_jellyroll"/>
</dbReference>
<dbReference type="SUPFAM" id="SSF46785">
    <property type="entry name" value="Winged helix' DNA-binding domain"/>
    <property type="match status" value="1"/>
</dbReference>
<dbReference type="AlphaFoldDB" id="A0A2W7Q027"/>
<dbReference type="Gene3D" id="1.10.10.10">
    <property type="entry name" value="Winged helix-like DNA-binding domain superfamily/Winged helix DNA-binding domain"/>
    <property type="match status" value="1"/>
</dbReference>
<dbReference type="InterPro" id="IPR036390">
    <property type="entry name" value="WH_DNA-bd_sf"/>
</dbReference>
<keyword evidence="1" id="KW-0805">Transcription regulation</keyword>
<dbReference type="Gene3D" id="2.60.120.10">
    <property type="entry name" value="Jelly Rolls"/>
    <property type="match status" value="1"/>
</dbReference>
<evidence type="ECO:0000256" key="3">
    <source>
        <dbReference type="ARBA" id="ARBA00023163"/>
    </source>
</evidence>
<organism evidence="5 6">
    <name type="scientific">Cupriavidus phytorum</name>
    <dbReference type="NCBI Taxonomy" id="3024399"/>
    <lineage>
        <taxon>Bacteria</taxon>
        <taxon>Pseudomonadati</taxon>
        <taxon>Pseudomonadota</taxon>
        <taxon>Betaproteobacteria</taxon>
        <taxon>Burkholderiales</taxon>
        <taxon>Burkholderiaceae</taxon>
        <taxon>Cupriavidus</taxon>
    </lineage>
</organism>
<dbReference type="Pfam" id="PF13545">
    <property type="entry name" value="HTH_Crp_2"/>
    <property type="match status" value="1"/>
</dbReference>
<dbReference type="PRINTS" id="PR00035">
    <property type="entry name" value="HTHGNTR"/>
</dbReference>
<dbReference type="EMBL" id="QKZN01000001">
    <property type="protein sequence ID" value="PZX34269.1"/>
    <property type="molecule type" value="Genomic_DNA"/>
</dbReference>
<evidence type="ECO:0000256" key="2">
    <source>
        <dbReference type="ARBA" id="ARBA00023125"/>
    </source>
</evidence>
<proteinExistence type="predicted"/>